<keyword evidence="2" id="KW-1185">Reference proteome</keyword>
<dbReference type="Proteomes" id="UP000028709">
    <property type="component" value="Unassembled WGS sequence"/>
</dbReference>
<gene>
    <name evidence="1" type="ORF">IQ37_17875</name>
</gene>
<dbReference type="eggNOG" id="ENOG502ZJGD">
    <property type="taxonomic scope" value="Bacteria"/>
</dbReference>
<reference evidence="1 2" key="1">
    <citation type="submission" date="2014-07" db="EMBL/GenBank/DDBJ databases">
        <title>Genome of Chryseobacterium piperi CTM.</title>
        <authorList>
            <person name="Pipes S.E."/>
            <person name="Stropko S.J."/>
            <person name="Newman J.D."/>
        </authorList>
    </citation>
    <scope>NUCLEOTIDE SEQUENCE [LARGE SCALE GENOMIC DNA]</scope>
    <source>
        <strain evidence="1 2">CTM</strain>
    </source>
</reference>
<protein>
    <submittedName>
        <fullName evidence="1">Uncharacterized protein</fullName>
    </submittedName>
</protein>
<comment type="caution">
    <text evidence="1">The sequence shown here is derived from an EMBL/GenBank/DDBJ whole genome shotgun (WGS) entry which is preliminary data.</text>
</comment>
<name>A0A086AHN2_9FLAO</name>
<dbReference type="KEGG" id="cpip:CJF12_05995"/>
<evidence type="ECO:0000313" key="1">
    <source>
        <dbReference type="EMBL" id="KFF16196.1"/>
    </source>
</evidence>
<sequence length="68" mass="8097">MKEKFNHLLGKTRHEITQEIGDGFNYFKSDIWTYELGRTWIGKRIILSIKFKDKKASEISISKSFRKC</sequence>
<accession>A0A086AHN2</accession>
<organism evidence="1 2">
    <name type="scientific">Chryseobacterium piperi</name>
    <dbReference type="NCBI Taxonomy" id="558152"/>
    <lineage>
        <taxon>Bacteria</taxon>
        <taxon>Pseudomonadati</taxon>
        <taxon>Bacteroidota</taxon>
        <taxon>Flavobacteriia</taxon>
        <taxon>Flavobacteriales</taxon>
        <taxon>Weeksellaceae</taxon>
        <taxon>Chryseobacterium group</taxon>
        <taxon>Chryseobacterium</taxon>
    </lineage>
</organism>
<dbReference type="OrthoDB" id="1263809at2"/>
<dbReference type="EMBL" id="JPRJ01000051">
    <property type="protein sequence ID" value="KFF16196.1"/>
    <property type="molecule type" value="Genomic_DNA"/>
</dbReference>
<dbReference type="AlphaFoldDB" id="A0A086AHN2"/>
<proteinExistence type="predicted"/>
<evidence type="ECO:0000313" key="2">
    <source>
        <dbReference type="Proteomes" id="UP000028709"/>
    </source>
</evidence>